<sequence length="234" mass="26483">MEFQDFPLEVVSHIVSFLPSVKHINAFGQTCSAYHKLIRGQDMRFVRKEYGTIPLSIESGCFHISPTGVLHGFCLSFSLGNATASTYSHGVLSGFYMEVSENGFVESGTYKNGEPVGLWKNDSECFQKKRKGFSHRTKYDEDGGHVAHTQERGSETIYCYGKGRKILAIYNKKKLSEGFYCGKADRTFYTGFSLHLMTVKGFQKAKTRFYHCCKEHQGDMPDDLLRFETLLPSS</sequence>
<name>A0AA96EKX3_9VIRU</name>
<dbReference type="SUPFAM" id="SSF81383">
    <property type="entry name" value="F-box domain"/>
    <property type="match status" value="1"/>
</dbReference>
<accession>A0AA96EKX3</accession>
<reference evidence="1" key="1">
    <citation type="submission" date="2023-07" db="EMBL/GenBank/DDBJ databases">
        <authorList>
            <person name="Xia Y."/>
        </authorList>
    </citation>
    <scope>NUCLEOTIDE SEQUENCE</scope>
    <source>
        <strain evidence="1">F</strain>
    </source>
</reference>
<dbReference type="InterPro" id="IPR036047">
    <property type="entry name" value="F-box-like_dom_sf"/>
</dbReference>
<gene>
    <name evidence="1" type="ORF">MarFTMF_018</name>
</gene>
<evidence type="ECO:0000313" key="1">
    <source>
        <dbReference type="EMBL" id="WNL49534.1"/>
    </source>
</evidence>
<organism evidence="1">
    <name type="scientific">Marseillevirus sp</name>
    <dbReference type="NCBI Taxonomy" id="2809551"/>
    <lineage>
        <taxon>Viruses</taxon>
        <taxon>Varidnaviria</taxon>
        <taxon>Bamfordvirae</taxon>
        <taxon>Nucleocytoviricota</taxon>
        <taxon>Megaviricetes</taxon>
        <taxon>Pimascovirales</taxon>
        <taxon>Pimascovirales incertae sedis</taxon>
        <taxon>Marseilleviridae</taxon>
        <taxon>Marseillevirus</taxon>
    </lineage>
</organism>
<proteinExistence type="predicted"/>
<protein>
    <submittedName>
        <fullName evidence="1">F-box containing protein</fullName>
    </submittedName>
</protein>
<dbReference type="EMBL" id="OR343188">
    <property type="protein sequence ID" value="WNL49534.1"/>
    <property type="molecule type" value="Genomic_DNA"/>
</dbReference>